<feature type="non-terminal residue" evidence="3">
    <location>
        <position position="368"/>
    </location>
</feature>
<dbReference type="VEuPathDB" id="TriTrypDB:TvY486_0026130"/>
<reference evidence="3 4" key="1">
    <citation type="journal article" date="2012" name="Proc. Natl. Acad. Sci. U.S.A.">
        <title>Antigenic diversity is generated by distinct evolutionary mechanisms in African trypanosome species.</title>
        <authorList>
            <person name="Jackson A.P."/>
            <person name="Berry A."/>
            <person name="Aslett M."/>
            <person name="Allison H.C."/>
            <person name="Burton P."/>
            <person name="Vavrova-Anderson J."/>
            <person name="Brown R."/>
            <person name="Browne H."/>
            <person name="Corton N."/>
            <person name="Hauser H."/>
            <person name="Gamble J."/>
            <person name="Gilderthorp R."/>
            <person name="Marcello L."/>
            <person name="McQuillan J."/>
            <person name="Otto T.D."/>
            <person name="Quail M.A."/>
            <person name="Sanders M.J."/>
            <person name="van Tonder A."/>
            <person name="Ginger M.L."/>
            <person name="Field M.C."/>
            <person name="Barry J.D."/>
            <person name="Hertz-Fowler C."/>
            <person name="Berriman M."/>
        </authorList>
    </citation>
    <scope>NUCLEOTIDE SEQUENCE</scope>
    <source>
        <strain evidence="3 4">Y486</strain>
    </source>
</reference>
<dbReference type="AlphaFoldDB" id="F9WQP6"/>
<protein>
    <recommendedName>
        <fullName evidence="5">Trypanosome variant surface glycoprotein A-type N-terminal domain-containing protein</fullName>
    </recommendedName>
</protein>
<feature type="region of interest" description="Disordered" evidence="1">
    <location>
        <begin position="82"/>
        <end position="118"/>
    </location>
</feature>
<accession>F9WQP6</accession>
<feature type="signal peptide" evidence="2">
    <location>
        <begin position="1"/>
        <end position="18"/>
    </location>
</feature>
<organism evidence="3 4">
    <name type="scientific">Trypanosoma vivax (strain Y486)</name>
    <dbReference type="NCBI Taxonomy" id="1055687"/>
    <lineage>
        <taxon>Eukaryota</taxon>
        <taxon>Discoba</taxon>
        <taxon>Euglenozoa</taxon>
        <taxon>Kinetoplastea</taxon>
        <taxon>Metakinetoplastina</taxon>
        <taxon>Trypanosomatida</taxon>
        <taxon>Trypanosomatidae</taxon>
        <taxon>Trypanosoma</taxon>
        <taxon>Duttonella</taxon>
    </lineage>
</organism>
<dbReference type="EMBL" id="CAEX01004334">
    <property type="protein sequence ID" value="CCD19878.1"/>
    <property type="molecule type" value="Genomic_DNA"/>
</dbReference>
<evidence type="ECO:0000256" key="1">
    <source>
        <dbReference type="SAM" id="MobiDB-lite"/>
    </source>
</evidence>
<feature type="chain" id="PRO_5003389490" description="Trypanosome variant surface glycoprotein A-type N-terminal domain-containing protein" evidence="2">
    <location>
        <begin position="19"/>
        <end position="368"/>
    </location>
</feature>
<name>F9WQP6_TRYVY</name>
<gene>
    <name evidence="3" type="ORF">TvY486_0026130</name>
</gene>
<sequence length="368" mass="37741">MGALVFWLALVTACTAQAAPPKGLGKTQTAAICKKYHALGNASEWARRVGEEAATNRDLVTERTRQLATALATARAALATKLREGERQRASTEEARRAVGADTGAKADSRTKERKTQGDAEALFAQVEKTLDTAAGLHATLEDARRKALDVGKRSAASAGWLGSFLASLAATVTGSANDAVVYSCIDATKQALSATDTRAGGKEDGKQGDLFAAACGQDGAKLASNAGITLNDITAALTGSAAETEINGDVSPNYVGAAASSHSNECPLLRVAKAYGNRQNTGGSLNIASTGESSLTVILGGFLKVKQATDNAGLAFDQTEKNTLGGENLADLARNLTDAATDAKLEGEPCAGTAQPLCDARATQSLL</sequence>
<proteinExistence type="predicted"/>
<evidence type="ECO:0008006" key="5">
    <source>
        <dbReference type="Google" id="ProtNLM"/>
    </source>
</evidence>
<evidence type="ECO:0000256" key="2">
    <source>
        <dbReference type="SAM" id="SignalP"/>
    </source>
</evidence>
<evidence type="ECO:0000313" key="4">
    <source>
        <dbReference type="Proteomes" id="UP000009027"/>
    </source>
</evidence>
<dbReference type="Proteomes" id="UP000009027">
    <property type="component" value="Unassembled WGS sequence"/>
</dbReference>
<keyword evidence="4" id="KW-1185">Reference proteome</keyword>
<evidence type="ECO:0000313" key="3">
    <source>
        <dbReference type="EMBL" id="CCD19878.1"/>
    </source>
</evidence>
<keyword evidence="2" id="KW-0732">Signal</keyword>